<keyword evidence="6" id="KW-0812">Transmembrane</keyword>
<dbReference type="InterPro" id="IPR015300">
    <property type="entry name" value="DNA-bd_pseudobarrel_sf"/>
</dbReference>
<evidence type="ECO:0000259" key="7">
    <source>
        <dbReference type="PROSITE" id="PS50863"/>
    </source>
</evidence>
<dbReference type="PROSITE" id="PS50863">
    <property type="entry name" value="B3"/>
    <property type="match status" value="1"/>
</dbReference>
<protein>
    <recommendedName>
        <fullName evidence="7">TF-B3 domain-containing protein</fullName>
    </recommendedName>
</protein>
<evidence type="ECO:0000313" key="9">
    <source>
        <dbReference type="Proteomes" id="UP000323000"/>
    </source>
</evidence>
<dbReference type="PANTHER" id="PTHR31920:SF135">
    <property type="entry name" value="B3 DOMAIN-CONTAINING PROTEIN OS03G0621600-RELATED"/>
    <property type="match status" value="1"/>
</dbReference>
<dbReference type="Pfam" id="PF02362">
    <property type="entry name" value="B3"/>
    <property type="match status" value="2"/>
</dbReference>
<sequence>MVKSSNKRFPDSFKVYLPARNSHRLHIPDAFVAHCGKLLPKKGVLSNHMGNFWHVDVVKTENGVHFLNGWHKFVQDNSLQKAFDVSNFVQPWNPHFIAKLRTGTKKNLLHVPSKVLERHNLDLPDLMIFRNEQGRQWPGQAFRWNDGRMWISGWKDFCKYNHVGVDDSCICEFLPSRDGKKGDIIQMIPEKFVRKFGDELSAVAKLTVLGIYGKNSNFHVLIFDKIACEIRYPYYRRGPKTDEQNFAHHDEMKDDNSVEIVGFTTPNSPSNSLQNKAFDKHPRVIASSLFFFLTMFVILHCGSFTGSGLPC</sequence>
<dbReference type="EMBL" id="VAHF01000004">
    <property type="protein sequence ID" value="TXG64434.1"/>
    <property type="molecule type" value="Genomic_DNA"/>
</dbReference>
<gene>
    <name evidence="8" type="ORF">EZV62_011428</name>
</gene>
<keyword evidence="6" id="KW-1133">Transmembrane helix</keyword>
<dbReference type="AlphaFoldDB" id="A0A5C7I5P4"/>
<comment type="caution">
    <text evidence="8">The sequence shown here is derived from an EMBL/GenBank/DDBJ whole genome shotgun (WGS) entry which is preliminary data.</text>
</comment>
<keyword evidence="6" id="KW-0472">Membrane</keyword>
<dbReference type="PANTHER" id="PTHR31920">
    <property type="entry name" value="B3 DOMAIN-CONTAINING"/>
    <property type="match status" value="1"/>
</dbReference>
<evidence type="ECO:0000256" key="4">
    <source>
        <dbReference type="ARBA" id="ARBA00023163"/>
    </source>
</evidence>
<evidence type="ECO:0000256" key="3">
    <source>
        <dbReference type="ARBA" id="ARBA00023125"/>
    </source>
</evidence>
<feature type="domain" description="TF-B3" evidence="7">
    <location>
        <begin position="10"/>
        <end position="104"/>
    </location>
</feature>
<dbReference type="GO" id="GO:0003677">
    <property type="term" value="F:DNA binding"/>
    <property type="evidence" value="ECO:0007669"/>
    <property type="project" value="UniProtKB-KW"/>
</dbReference>
<dbReference type="InterPro" id="IPR003340">
    <property type="entry name" value="B3_DNA-bd"/>
</dbReference>
<dbReference type="Gene3D" id="2.40.330.10">
    <property type="entry name" value="DNA-binding pseudobarrel domain"/>
    <property type="match status" value="2"/>
</dbReference>
<keyword evidence="3" id="KW-0238">DNA-binding</keyword>
<keyword evidence="9" id="KW-1185">Reference proteome</keyword>
<proteinExistence type="predicted"/>
<dbReference type="CDD" id="cd10017">
    <property type="entry name" value="B3_DNA"/>
    <property type="match status" value="2"/>
</dbReference>
<accession>A0A5C7I5P4</accession>
<dbReference type="SMART" id="SM01019">
    <property type="entry name" value="B3"/>
    <property type="match status" value="2"/>
</dbReference>
<feature type="transmembrane region" description="Helical" evidence="6">
    <location>
        <begin position="284"/>
        <end position="305"/>
    </location>
</feature>
<organism evidence="8 9">
    <name type="scientific">Acer yangbiense</name>
    <dbReference type="NCBI Taxonomy" id="1000413"/>
    <lineage>
        <taxon>Eukaryota</taxon>
        <taxon>Viridiplantae</taxon>
        <taxon>Streptophyta</taxon>
        <taxon>Embryophyta</taxon>
        <taxon>Tracheophyta</taxon>
        <taxon>Spermatophyta</taxon>
        <taxon>Magnoliopsida</taxon>
        <taxon>eudicotyledons</taxon>
        <taxon>Gunneridae</taxon>
        <taxon>Pentapetalae</taxon>
        <taxon>rosids</taxon>
        <taxon>malvids</taxon>
        <taxon>Sapindales</taxon>
        <taxon>Sapindaceae</taxon>
        <taxon>Hippocastanoideae</taxon>
        <taxon>Acereae</taxon>
        <taxon>Acer</taxon>
    </lineage>
</organism>
<dbReference type="OrthoDB" id="1094641at2759"/>
<keyword evidence="5" id="KW-0539">Nucleus</keyword>
<evidence type="ECO:0000256" key="2">
    <source>
        <dbReference type="ARBA" id="ARBA00023015"/>
    </source>
</evidence>
<dbReference type="GO" id="GO:0005634">
    <property type="term" value="C:nucleus"/>
    <property type="evidence" value="ECO:0007669"/>
    <property type="project" value="UniProtKB-SubCell"/>
</dbReference>
<dbReference type="SUPFAM" id="SSF101936">
    <property type="entry name" value="DNA-binding pseudobarrel domain"/>
    <property type="match status" value="2"/>
</dbReference>
<reference evidence="9" key="1">
    <citation type="journal article" date="2019" name="Gigascience">
        <title>De novo genome assembly of the endangered Acer yangbiense, a plant species with extremely small populations endemic to Yunnan Province, China.</title>
        <authorList>
            <person name="Yang J."/>
            <person name="Wariss H.M."/>
            <person name="Tao L."/>
            <person name="Zhang R."/>
            <person name="Yun Q."/>
            <person name="Hollingsworth P."/>
            <person name="Dao Z."/>
            <person name="Luo G."/>
            <person name="Guo H."/>
            <person name="Ma Y."/>
            <person name="Sun W."/>
        </authorList>
    </citation>
    <scope>NUCLEOTIDE SEQUENCE [LARGE SCALE GENOMIC DNA]</scope>
    <source>
        <strain evidence="9">cv. Malutang</strain>
    </source>
</reference>
<keyword evidence="4" id="KW-0804">Transcription</keyword>
<evidence type="ECO:0000256" key="6">
    <source>
        <dbReference type="SAM" id="Phobius"/>
    </source>
</evidence>
<dbReference type="InterPro" id="IPR050655">
    <property type="entry name" value="Plant_B3_domain"/>
</dbReference>
<evidence type="ECO:0000313" key="8">
    <source>
        <dbReference type="EMBL" id="TXG64434.1"/>
    </source>
</evidence>
<dbReference type="Proteomes" id="UP000323000">
    <property type="component" value="Chromosome 4"/>
</dbReference>
<evidence type="ECO:0000256" key="5">
    <source>
        <dbReference type="ARBA" id="ARBA00023242"/>
    </source>
</evidence>
<keyword evidence="2" id="KW-0805">Transcription regulation</keyword>
<name>A0A5C7I5P4_9ROSI</name>
<evidence type="ECO:0000256" key="1">
    <source>
        <dbReference type="ARBA" id="ARBA00004123"/>
    </source>
</evidence>
<comment type="subcellular location">
    <subcellularLocation>
        <location evidence="1">Nucleus</location>
    </subcellularLocation>
</comment>